<reference evidence="9 10" key="1">
    <citation type="submission" date="2017-06" db="EMBL/GenBank/DDBJ databases">
        <title>Raineya orbicola gen. nov., sp. nov. a slightly thermophilic bacterium of the phylum Bacteroidetes and the description of Raineyaceae fam. nov.</title>
        <authorList>
            <person name="Albuquerque L."/>
            <person name="Polonia A.R.M."/>
            <person name="Barroso C."/>
            <person name="Froufe H.J.C."/>
            <person name="Lage O."/>
            <person name="Lobo-Da-Cunha A."/>
            <person name="Egas C."/>
            <person name="Da Costa M.S."/>
        </authorList>
    </citation>
    <scope>NUCLEOTIDE SEQUENCE [LARGE SCALE GENOMIC DNA]</scope>
    <source>
        <strain evidence="9 10">SPSPC-11</strain>
    </source>
</reference>
<dbReference type="CDD" id="cd14014">
    <property type="entry name" value="STKc_PknB_like"/>
    <property type="match status" value="1"/>
</dbReference>
<keyword evidence="7" id="KW-1133">Transmembrane helix</keyword>
<evidence type="ECO:0000256" key="7">
    <source>
        <dbReference type="SAM" id="Phobius"/>
    </source>
</evidence>
<dbReference type="AlphaFoldDB" id="A0A2N3IK91"/>
<dbReference type="EMBL" id="NKXO01000003">
    <property type="protein sequence ID" value="PKQ70755.1"/>
    <property type="molecule type" value="Genomic_DNA"/>
</dbReference>
<dbReference type="Pfam" id="PF00069">
    <property type="entry name" value="Pkinase"/>
    <property type="match status" value="1"/>
</dbReference>
<dbReference type="SMART" id="SM00220">
    <property type="entry name" value="S_TKc"/>
    <property type="match status" value="1"/>
</dbReference>
<protein>
    <submittedName>
        <fullName evidence="9">Protein kinase domain</fullName>
    </submittedName>
</protein>
<feature type="region of interest" description="Disordered" evidence="6">
    <location>
        <begin position="333"/>
        <end position="363"/>
    </location>
</feature>
<keyword evidence="7" id="KW-0472">Membrane</keyword>
<dbReference type="GO" id="GO:0035556">
    <property type="term" value="P:intracellular signal transduction"/>
    <property type="evidence" value="ECO:0007669"/>
    <property type="project" value="TreeGrafter"/>
</dbReference>
<keyword evidence="2" id="KW-0808">Transferase</keyword>
<evidence type="ECO:0000256" key="4">
    <source>
        <dbReference type="ARBA" id="ARBA00022777"/>
    </source>
</evidence>
<evidence type="ECO:0000256" key="5">
    <source>
        <dbReference type="ARBA" id="ARBA00022840"/>
    </source>
</evidence>
<dbReference type="GO" id="GO:0050321">
    <property type="term" value="F:tau-protein kinase activity"/>
    <property type="evidence" value="ECO:0007669"/>
    <property type="project" value="TreeGrafter"/>
</dbReference>
<dbReference type="Proteomes" id="UP000233387">
    <property type="component" value="Unassembled WGS sequence"/>
</dbReference>
<evidence type="ECO:0000256" key="3">
    <source>
        <dbReference type="ARBA" id="ARBA00022741"/>
    </source>
</evidence>
<evidence type="ECO:0000256" key="6">
    <source>
        <dbReference type="SAM" id="MobiDB-lite"/>
    </source>
</evidence>
<evidence type="ECO:0000259" key="8">
    <source>
        <dbReference type="PROSITE" id="PS50011"/>
    </source>
</evidence>
<dbReference type="InterPro" id="IPR000719">
    <property type="entry name" value="Prot_kinase_dom"/>
</dbReference>
<keyword evidence="7" id="KW-0812">Transmembrane</keyword>
<name>A0A2N3IK91_9BACT</name>
<keyword evidence="10" id="KW-1185">Reference proteome</keyword>
<comment type="caution">
    <text evidence="9">The sequence shown here is derived from an EMBL/GenBank/DDBJ whole genome shotgun (WGS) entry which is preliminary data.</text>
</comment>
<feature type="transmembrane region" description="Helical" evidence="7">
    <location>
        <begin position="272"/>
        <end position="294"/>
    </location>
</feature>
<sequence length="467" mass="53903">MTRLHILIEIYKHTNSFFEQNIFSVLLQKIFLMKIGQNFYQYQIQSLIAESNTARNWLARHQSLPRNVRIKQLKNEFLQTEQQKIQLRSIAVQNAELEHGHIPVLYDYLENSQGIFFVYDYVNGVTLDKFLQSNPSAEKRKDIFLQILSAVAYSHRKGVCHLHISPSNILVTPENKVFLNDFGFIQLSPTPSPFSAPEQLQGGYTDTRTDIFMLGKLLAYLFPNPSAELQKVIQKACASEAYQRYQTCEEMQNDLQHAIFEITHQEPTKKNAWVSSLIGIGIVVLFFGGAWWGLRIIAKNQQKKPQTITFQGENPVVIQKPKDTTDYTKLAEMKQQEEKEKQEEDSEEERKKDSLKKKQEERKKLEKERKEKALKNVIVDGQFVSNQLGEYKINVEIFNGNKDLELQKVVIVVSYFDTQGEIIAKEEKVLEKLSAEQATSLEVVKKINAARFSCKVKDAELPPLPEE</sequence>
<evidence type="ECO:0000256" key="2">
    <source>
        <dbReference type="ARBA" id="ARBA00022679"/>
    </source>
</evidence>
<dbReference type="SUPFAM" id="SSF56112">
    <property type="entry name" value="Protein kinase-like (PK-like)"/>
    <property type="match status" value="1"/>
</dbReference>
<proteinExistence type="predicted"/>
<gene>
    <name evidence="9" type="ORF">Rain11_0292</name>
</gene>
<keyword evidence="4 9" id="KW-0418">Kinase</keyword>
<accession>A0A2N3IK91</accession>
<evidence type="ECO:0000313" key="9">
    <source>
        <dbReference type="EMBL" id="PKQ70755.1"/>
    </source>
</evidence>
<dbReference type="GO" id="GO:0005737">
    <property type="term" value="C:cytoplasm"/>
    <property type="evidence" value="ECO:0007669"/>
    <property type="project" value="TreeGrafter"/>
</dbReference>
<keyword evidence="5" id="KW-0067">ATP-binding</keyword>
<dbReference type="PANTHER" id="PTHR24346:SF82">
    <property type="entry name" value="KP78A-RELATED"/>
    <property type="match status" value="1"/>
</dbReference>
<dbReference type="Gene3D" id="1.10.510.10">
    <property type="entry name" value="Transferase(Phosphotransferase) domain 1"/>
    <property type="match status" value="1"/>
</dbReference>
<dbReference type="GO" id="GO:0000226">
    <property type="term" value="P:microtubule cytoskeleton organization"/>
    <property type="evidence" value="ECO:0007669"/>
    <property type="project" value="TreeGrafter"/>
</dbReference>
<feature type="domain" description="Protein kinase" evidence="8">
    <location>
        <begin position="42"/>
        <end position="287"/>
    </location>
</feature>
<keyword evidence="3" id="KW-0547">Nucleotide-binding</keyword>
<evidence type="ECO:0000313" key="10">
    <source>
        <dbReference type="Proteomes" id="UP000233387"/>
    </source>
</evidence>
<organism evidence="9 10">
    <name type="scientific">Raineya orbicola</name>
    <dbReference type="NCBI Taxonomy" id="2016530"/>
    <lineage>
        <taxon>Bacteria</taxon>
        <taxon>Pseudomonadati</taxon>
        <taxon>Bacteroidota</taxon>
        <taxon>Cytophagia</taxon>
        <taxon>Cytophagales</taxon>
        <taxon>Raineyaceae</taxon>
        <taxon>Raineya</taxon>
    </lineage>
</organism>
<dbReference type="PROSITE" id="PS50011">
    <property type="entry name" value="PROTEIN_KINASE_DOM"/>
    <property type="match status" value="1"/>
</dbReference>
<dbReference type="GO" id="GO:0005524">
    <property type="term" value="F:ATP binding"/>
    <property type="evidence" value="ECO:0007669"/>
    <property type="project" value="UniProtKB-KW"/>
</dbReference>
<dbReference type="PANTHER" id="PTHR24346">
    <property type="entry name" value="MAP/MICROTUBULE AFFINITY-REGULATING KINASE"/>
    <property type="match status" value="1"/>
</dbReference>
<dbReference type="InterPro" id="IPR011009">
    <property type="entry name" value="Kinase-like_dom_sf"/>
</dbReference>
<evidence type="ECO:0000256" key="1">
    <source>
        <dbReference type="ARBA" id="ARBA00022527"/>
    </source>
</evidence>
<keyword evidence="1" id="KW-0723">Serine/threonine-protein kinase</keyword>